<comment type="function">
    <text evidence="3">Required for mitochondrial cytochrome c oxidase (COX) assembly and respiration.</text>
</comment>
<dbReference type="AlphaFoldDB" id="A0A9W6T264"/>
<dbReference type="GO" id="GO:0005743">
    <property type="term" value="C:mitochondrial inner membrane"/>
    <property type="evidence" value="ECO:0007669"/>
    <property type="project" value="UniProtKB-SubCell"/>
</dbReference>
<protein>
    <recommendedName>
        <fullName evidence="3">COX assembly mitochondrial protein</fullName>
    </recommendedName>
</protein>
<evidence type="ECO:0000313" key="5">
    <source>
        <dbReference type="Proteomes" id="UP001165120"/>
    </source>
</evidence>
<dbReference type="PROSITE" id="PS51808">
    <property type="entry name" value="CHCH"/>
    <property type="match status" value="1"/>
</dbReference>
<dbReference type="InterPro" id="IPR013892">
    <property type="entry name" value="Cyt_c_biogenesis_Cmc1-like"/>
</dbReference>
<accession>A0A9W6T264</accession>
<dbReference type="OrthoDB" id="532630at2759"/>
<keyword evidence="3" id="KW-0472">Membrane</keyword>
<keyword evidence="5" id="KW-1185">Reference proteome</keyword>
<keyword evidence="3" id="KW-0143">Chaperone</keyword>
<gene>
    <name evidence="4" type="ORF">Cboi02_000416800</name>
</gene>
<name>A0A9W6T264_CANBO</name>
<keyword evidence="3" id="KW-0496">Mitochondrion</keyword>
<comment type="similarity">
    <text evidence="1 3">Belongs to the CMC family.</text>
</comment>
<dbReference type="Proteomes" id="UP001165120">
    <property type="component" value="Unassembled WGS sequence"/>
</dbReference>
<dbReference type="EMBL" id="BSXN01001603">
    <property type="protein sequence ID" value="GME73761.1"/>
    <property type="molecule type" value="Genomic_DNA"/>
</dbReference>
<organism evidence="4 5">
    <name type="scientific">Candida boidinii</name>
    <name type="common">Yeast</name>
    <dbReference type="NCBI Taxonomy" id="5477"/>
    <lineage>
        <taxon>Eukaryota</taxon>
        <taxon>Fungi</taxon>
        <taxon>Dikarya</taxon>
        <taxon>Ascomycota</taxon>
        <taxon>Saccharomycotina</taxon>
        <taxon>Pichiomycetes</taxon>
        <taxon>Pichiales</taxon>
        <taxon>Pichiaceae</taxon>
        <taxon>Ogataea</taxon>
        <taxon>Ogataea/Candida clade</taxon>
    </lineage>
</organism>
<sequence>MHPVLDRDRFISCEDLIDALEECHRSNFMDKIFGKCNIIKQDLTNCLHHNRLAMDRAKILERKAKNKEFEIKKQKLKEEEWGKDGYLKKVIEKEYELKHGKNETNESK</sequence>
<evidence type="ECO:0000313" key="4">
    <source>
        <dbReference type="EMBL" id="GME73761.1"/>
    </source>
</evidence>
<evidence type="ECO:0000256" key="3">
    <source>
        <dbReference type="RuleBase" id="RU364104"/>
    </source>
</evidence>
<evidence type="ECO:0000256" key="2">
    <source>
        <dbReference type="ARBA" id="ARBA00023157"/>
    </source>
</evidence>
<dbReference type="Pfam" id="PF08583">
    <property type="entry name" value="Cmc1"/>
    <property type="match status" value="1"/>
</dbReference>
<reference evidence="4" key="1">
    <citation type="submission" date="2023-04" db="EMBL/GenBank/DDBJ databases">
        <title>Candida boidinii NBRC 10035.</title>
        <authorList>
            <person name="Ichikawa N."/>
            <person name="Sato H."/>
            <person name="Tonouchi N."/>
        </authorList>
    </citation>
    <scope>NUCLEOTIDE SEQUENCE</scope>
    <source>
        <strain evidence="4">NBRC 10035</strain>
    </source>
</reference>
<comment type="subcellular location">
    <subcellularLocation>
        <location evidence="3">Mitochondrion inner membrane</location>
    </subcellularLocation>
</comment>
<evidence type="ECO:0000256" key="1">
    <source>
        <dbReference type="ARBA" id="ARBA00007347"/>
    </source>
</evidence>
<keyword evidence="3" id="KW-0999">Mitochondrion inner membrane</keyword>
<comment type="caution">
    <text evidence="4">The sequence shown here is derived from an EMBL/GenBank/DDBJ whole genome shotgun (WGS) entry which is preliminary data.</text>
</comment>
<proteinExistence type="inferred from homology"/>
<keyword evidence="2" id="KW-1015">Disulfide bond</keyword>